<proteinExistence type="predicted"/>
<evidence type="ECO:0000256" key="1">
    <source>
        <dbReference type="SAM" id="MobiDB-lite"/>
    </source>
</evidence>
<accession>A0A8H7CV95</accession>
<dbReference type="Proteomes" id="UP000623467">
    <property type="component" value="Unassembled WGS sequence"/>
</dbReference>
<reference evidence="2" key="1">
    <citation type="submission" date="2020-05" db="EMBL/GenBank/DDBJ databases">
        <title>Mycena genomes resolve the evolution of fungal bioluminescence.</title>
        <authorList>
            <person name="Tsai I.J."/>
        </authorList>
    </citation>
    <scope>NUCLEOTIDE SEQUENCE</scope>
    <source>
        <strain evidence="2">160909Yilan</strain>
    </source>
</reference>
<protein>
    <submittedName>
        <fullName evidence="2">Uncharacterized protein</fullName>
    </submittedName>
</protein>
<dbReference type="AlphaFoldDB" id="A0A8H7CV95"/>
<organism evidence="2 3">
    <name type="scientific">Mycena sanguinolenta</name>
    <dbReference type="NCBI Taxonomy" id="230812"/>
    <lineage>
        <taxon>Eukaryota</taxon>
        <taxon>Fungi</taxon>
        <taxon>Dikarya</taxon>
        <taxon>Basidiomycota</taxon>
        <taxon>Agaricomycotina</taxon>
        <taxon>Agaricomycetes</taxon>
        <taxon>Agaricomycetidae</taxon>
        <taxon>Agaricales</taxon>
        <taxon>Marasmiineae</taxon>
        <taxon>Mycenaceae</taxon>
        <taxon>Mycena</taxon>
    </lineage>
</organism>
<dbReference type="OrthoDB" id="3027700at2759"/>
<evidence type="ECO:0000313" key="2">
    <source>
        <dbReference type="EMBL" id="KAF7349512.1"/>
    </source>
</evidence>
<evidence type="ECO:0000313" key="3">
    <source>
        <dbReference type="Proteomes" id="UP000623467"/>
    </source>
</evidence>
<feature type="region of interest" description="Disordered" evidence="1">
    <location>
        <begin position="13"/>
        <end position="35"/>
    </location>
</feature>
<sequence>MKDPKHALDWFRRKKSSAKAPASIPGTSSANDMAAKSGSGNKAEWILDGFTLALNLAEQVLNIAEAAPFIAPAAALLRKIIGLYNELKSADLTGDICAIILRMQETNHSHQISRLHQDLEKYAMLINTASQLIKDYDDQGVLIHFVGRSQLQDEFNKLNLDLDLFGARFGNNRLVDLCINQDMNTQTLQKAHDMA</sequence>
<name>A0A8H7CV95_9AGAR</name>
<keyword evidence="3" id="KW-1185">Reference proteome</keyword>
<comment type="caution">
    <text evidence="2">The sequence shown here is derived from an EMBL/GenBank/DDBJ whole genome shotgun (WGS) entry which is preliminary data.</text>
</comment>
<dbReference type="EMBL" id="JACAZH010000016">
    <property type="protein sequence ID" value="KAF7349512.1"/>
    <property type="molecule type" value="Genomic_DNA"/>
</dbReference>
<gene>
    <name evidence="2" type="ORF">MSAN_01741600</name>
</gene>